<dbReference type="Pfam" id="PF01485">
    <property type="entry name" value="IBR"/>
    <property type="match status" value="1"/>
</dbReference>
<dbReference type="PANTHER" id="PTHR13119">
    <property type="entry name" value="ZINC FINGER CCCH DOMAIN-CONTAINING PROTEI"/>
    <property type="match status" value="1"/>
</dbReference>
<feature type="zinc finger region" description="C3H1-type" evidence="7">
    <location>
        <begin position="171"/>
        <end position="198"/>
    </location>
</feature>
<dbReference type="PROSITE" id="PS00518">
    <property type="entry name" value="ZF_RING_1"/>
    <property type="match status" value="1"/>
</dbReference>
<evidence type="ECO:0000256" key="5">
    <source>
        <dbReference type="ARBA" id="ARBA00022786"/>
    </source>
</evidence>
<dbReference type="Pfam" id="PF18044">
    <property type="entry name" value="zf-CCCH_4"/>
    <property type="match status" value="1"/>
</dbReference>
<sequence>MSRPQHSTFHPATPSICPFFSTGRCKYGDNCKNSHDAANLSPNSNQDKSLRAVSSGQSKVACSFWSRGACVRGDTCSYWHDPRAQTVKQREEQALTSQIVPSHNLVNSPGAGLGPKRVVCEFWRKGACLFGETCSYWHDPSNAVVTSEEGPPRQTQRHTFQSSTQFNVPSIPSKRPCTFWNRGTCTRGNACPYQHDQTSLARTVVPPSTEQRKVPCIFWTRGTCTRGDACEFWHDPNVEAPDSIVKEVAEKYSQIRPKLSSIPLSTNDPLSSGKSNYQSPEKTPCSYWIRGTCTRGDTCRYSHDPEVKNAIRLEEQARLERQDRLDSSKTIQHVVFGSTLVRFGAGVSVERVVTGFETSRVRLSNLPLDVKHDEVCDLVDENCKFWGKQMMHLDSLDMNPSEGCKEATFMVEDDAATVEVIESKLDGINFRGQAIRVDTPSAGGGGFLAGLNNGNSGNWLVVSWRTPSMSFVVRYDSATTAEEKRRSLNGQTIRGRKITVAPNRHREVGRRFYGIRTGIIDRTSLFVSGIPLTVSHGEIKQRFDPVSMERIPTEEYTDGGTADSWVQGYIREMVEGSVSFDETQVNTFHGTRSIRARFQSWEDAKEVHDQMQNSPFKRIGNSKFTLWLSDPYQITIPTHQYQAQKKIWDTLGEDTQLQFLVREDKVVLRVNGKDMKAVGMLKVRVERLAAGEILGGMWHHWFGSADGMKFLQLVYDFTGAYLRPDRKLKVLKAYGESGPISKGREMVEKQLEDLRGMEYTKPLKRQSIRFFLHRGVAVLKEAFGEESVTLDIFDSPCRITVRGGEPAAHLLMKLIADSLQNLTGDFSTSADATCPICFCDVSSPFKLACGHEYCTTCLRHFFTSDATSFPLACVADDSKCQAPIALPMLQKFLTLPEFNELLESAFVSYMDKNPQLYKYCKTPDCRQIYPCRAKTETLRCPACLTTVCTKCHEEGHEGMTCEEREKRANPAEQERLTDQWAREAGAKKCPQCGVWIQKSEGCNHMSCKCGAHICWVCMGTYPPGRIYEHMNQAHGSIYDRRNPLIEGEDVQAQIRALRRFEGQR</sequence>
<dbReference type="GO" id="GO:0045892">
    <property type="term" value="P:negative regulation of DNA-templated transcription"/>
    <property type="evidence" value="ECO:0007669"/>
    <property type="project" value="InterPro"/>
</dbReference>
<feature type="domain" description="RING-type" evidence="9">
    <location>
        <begin position="834"/>
        <end position="877"/>
    </location>
</feature>
<dbReference type="SUPFAM" id="SSF90229">
    <property type="entry name" value="CCCH zinc finger"/>
    <property type="match status" value="5"/>
</dbReference>
<evidence type="ECO:0000313" key="13">
    <source>
        <dbReference type="Proteomes" id="UP000559256"/>
    </source>
</evidence>
<keyword evidence="1" id="KW-0808">Transferase</keyword>
<dbReference type="Gene3D" id="1.20.120.1750">
    <property type="match status" value="1"/>
</dbReference>
<keyword evidence="13" id="KW-1185">Reference proteome</keyword>
<keyword evidence="4 7" id="KW-0863">Zinc-finger</keyword>
<dbReference type="InterPro" id="IPR045124">
    <property type="entry name" value="Su(sable)-like"/>
</dbReference>
<dbReference type="GO" id="GO:0016740">
    <property type="term" value="F:transferase activity"/>
    <property type="evidence" value="ECO:0007669"/>
    <property type="project" value="UniProtKB-KW"/>
</dbReference>
<dbReference type="GO" id="GO:0008270">
    <property type="term" value="F:zinc ion binding"/>
    <property type="evidence" value="ECO:0007669"/>
    <property type="project" value="UniProtKB-KW"/>
</dbReference>
<feature type="domain" description="C3H1-type" evidence="10">
    <location>
        <begin position="114"/>
        <end position="141"/>
    </location>
</feature>
<dbReference type="AlphaFoldDB" id="A0A8H5LR92"/>
<evidence type="ECO:0008006" key="14">
    <source>
        <dbReference type="Google" id="ProtNLM"/>
    </source>
</evidence>
<reference evidence="12 13" key="1">
    <citation type="journal article" date="2020" name="ISME J.">
        <title>Uncovering the hidden diversity of litter-decomposition mechanisms in mushroom-forming fungi.</title>
        <authorList>
            <person name="Floudas D."/>
            <person name="Bentzer J."/>
            <person name="Ahren D."/>
            <person name="Johansson T."/>
            <person name="Persson P."/>
            <person name="Tunlid A."/>
        </authorList>
    </citation>
    <scope>NUCLEOTIDE SEQUENCE [LARGE SCALE GENOMIC DNA]</scope>
    <source>
        <strain evidence="12 13">CBS 291.85</strain>
    </source>
</reference>
<dbReference type="SMART" id="SM00647">
    <property type="entry name" value="IBR"/>
    <property type="match status" value="2"/>
</dbReference>
<evidence type="ECO:0000259" key="11">
    <source>
        <dbReference type="PROSITE" id="PS51873"/>
    </source>
</evidence>
<feature type="domain" description="C3H1-type" evidence="10">
    <location>
        <begin position="210"/>
        <end position="237"/>
    </location>
</feature>
<feature type="domain" description="C3H1-type" evidence="10">
    <location>
        <begin position="279"/>
        <end position="306"/>
    </location>
</feature>
<evidence type="ECO:0000256" key="6">
    <source>
        <dbReference type="ARBA" id="ARBA00022833"/>
    </source>
</evidence>
<evidence type="ECO:0000256" key="4">
    <source>
        <dbReference type="ARBA" id="ARBA00022771"/>
    </source>
</evidence>
<name>A0A8H5LR92_9AGAR</name>
<dbReference type="Pfam" id="PF00642">
    <property type="entry name" value="zf-CCCH"/>
    <property type="match status" value="3"/>
</dbReference>
<dbReference type="InterPro" id="IPR001841">
    <property type="entry name" value="Znf_RING"/>
</dbReference>
<feature type="zinc finger region" description="C3H1-type" evidence="7">
    <location>
        <begin position="279"/>
        <end position="306"/>
    </location>
</feature>
<accession>A0A8H5LR92</accession>
<proteinExistence type="predicted"/>
<evidence type="ECO:0000256" key="7">
    <source>
        <dbReference type="PROSITE-ProRule" id="PRU00723"/>
    </source>
</evidence>
<evidence type="ECO:0000256" key="2">
    <source>
        <dbReference type="ARBA" id="ARBA00022723"/>
    </source>
</evidence>
<dbReference type="SUPFAM" id="SSF57850">
    <property type="entry name" value="RING/U-box"/>
    <property type="match status" value="2"/>
</dbReference>
<dbReference type="Gene3D" id="3.30.1370.210">
    <property type="match status" value="1"/>
</dbReference>
<evidence type="ECO:0000256" key="3">
    <source>
        <dbReference type="ARBA" id="ARBA00022737"/>
    </source>
</evidence>
<keyword evidence="5" id="KW-0833">Ubl conjugation pathway</keyword>
<feature type="domain" description="C3H1-type" evidence="10">
    <location>
        <begin position="171"/>
        <end position="198"/>
    </location>
</feature>
<keyword evidence="2 7" id="KW-0479">Metal-binding</keyword>
<dbReference type="EMBL" id="JAACJM010000022">
    <property type="protein sequence ID" value="KAF5366578.1"/>
    <property type="molecule type" value="Genomic_DNA"/>
</dbReference>
<dbReference type="PROSITE" id="PS50103">
    <property type="entry name" value="ZF_C3H1"/>
    <property type="match status" value="6"/>
</dbReference>
<dbReference type="PROSITE" id="PS51873">
    <property type="entry name" value="TRIAD"/>
    <property type="match status" value="1"/>
</dbReference>
<evidence type="ECO:0000256" key="8">
    <source>
        <dbReference type="SAM" id="MobiDB-lite"/>
    </source>
</evidence>
<feature type="zinc finger region" description="C3H1-type" evidence="7">
    <location>
        <begin position="114"/>
        <end position="141"/>
    </location>
</feature>
<organism evidence="12 13">
    <name type="scientific">Tetrapyrgos nigripes</name>
    <dbReference type="NCBI Taxonomy" id="182062"/>
    <lineage>
        <taxon>Eukaryota</taxon>
        <taxon>Fungi</taxon>
        <taxon>Dikarya</taxon>
        <taxon>Basidiomycota</taxon>
        <taxon>Agaricomycotina</taxon>
        <taxon>Agaricomycetes</taxon>
        <taxon>Agaricomycetidae</taxon>
        <taxon>Agaricales</taxon>
        <taxon>Marasmiineae</taxon>
        <taxon>Marasmiaceae</taxon>
        <taxon>Tetrapyrgos</taxon>
    </lineage>
</organism>
<dbReference type="Pfam" id="PF18345">
    <property type="entry name" value="zf_CCCH_4"/>
    <property type="match status" value="1"/>
</dbReference>
<evidence type="ECO:0000256" key="1">
    <source>
        <dbReference type="ARBA" id="ARBA00022679"/>
    </source>
</evidence>
<dbReference type="Pfam" id="PF14608">
    <property type="entry name" value="zf-CCCH_2"/>
    <property type="match status" value="1"/>
</dbReference>
<dbReference type="InterPro" id="IPR041367">
    <property type="entry name" value="Znf-CCCH_4"/>
</dbReference>
<feature type="zinc finger region" description="C3H1-type" evidence="7">
    <location>
        <begin position="11"/>
        <end position="38"/>
    </location>
</feature>
<comment type="caution">
    <text evidence="12">The sequence shown here is derived from an EMBL/GenBank/DDBJ whole genome shotgun (WGS) entry which is preliminary data.</text>
</comment>
<dbReference type="OrthoDB" id="1431934at2759"/>
<dbReference type="Gene3D" id="3.30.40.10">
    <property type="entry name" value="Zinc/RING finger domain, C3HC4 (zinc finger)"/>
    <property type="match status" value="1"/>
</dbReference>
<dbReference type="CDD" id="cd20335">
    <property type="entry name" value="BRcat_RBR"/>
    <property type="match status" value="1"/>
</dbReference>
<dbReference type="Gene3D" id="4.10.1000.10">
    <property type="entry name" value="Zinc finger, CCCH-type"/>
    <property type="match status" value="3"/>
</dbReference>
<dbReference type="InterPro" id="IPR035979">
    <property type="entry name" value="RBD_domain_sf"/>
</dbReference>
<feature type="zinc finger region" description="C3H1-type" evidence="7">
    <location>
        <begin position="56"/>
        <end position="83"/>
    </location>
</feature>
<feature type="region of interest" description="Disordered" evidence="8">
    <location>
        <begin position="145"/>
        <end position="167"/>
    </location>
</feature>
<dbReference type="InterPro" id="IPR044066">
    <property type="entry name" value="TRIAD_supradom"/>
</dbReference>
<dbReference type="Pfam" id="PF26200">
    <property type="entry name" value="Rcat_RNF216"/>
    <property type="match status" value="1"/>
</dbReference>
<dbReference type="SMART" id="SM00356">
    <property type="entry name" value="ZnF_C3H1"/>
    <property type="match status" value="6"/>
</dbReference>
<dbReference type="InterPro" id="IPR036855">
    <property type="entry name" value="Znf_CCCH_sf"/>
</dbReference>
<protein>
    <recommendedName>
        <fullName evidence="14">RING-type E3 ubiquitin transferase</fullName>
    </recommendedName>
</protein>
<feature type="domain" description="C3H1-type" evidence="10">
    <location>
        <begin position="56"/>
        <end position="83"/>
    </location>
</feature>
<dbReference type="InterPro" id="IPR013083">
    <property type="entry name" value="Znf_RING/FYVE/PHD"/>
</dbReference>
<feature type="compositionally biased region" description="Polar residues" evidence="8">
    <location>
        <begin position="153"/>
        <end position="167"/>
    </location>
</feature>
<keyword evidence="3" id="KW-0677">Repeat</keyword>
<dbReference type="PANTHER" id="PTHR13119:SF12">
    <property type="entry name" value="PROTEIN SUPPRESSOR OF SABLE"/>
    <property type="match status" value="1"/>
</dbReference>
<dbReference type="SUPFAM" id="SSF54928">
    <property type="entry name" value="RNA-binding domain, RBD"/>
    <property type="match status" value="1"/>
</dbReference>
<feature type="domain" description="RING-type" evidence="11">
    <location>
        <begin position="830"/>
        <end position="1040"/>
    </location>
</feature>
<dbReference type="PROSITE" id="PS50089">
    <property type="entry name" value="ZF_RING_2"/>
    <property type="match status" value="1"/>
</dbReference>
<feature type="domain" description="C3H1-type" evidence="10">
    <location>
        <begin position="11"/>
        <end position="38"/>
    </location>
</feature>
<dbReference type="Proteomes" id="UP000559256">
    <property type="component" value="Unassembled WGS sequence"/>
</dbReference>
<dbReference type="InterPro" id="IPR017907">
    <property type="entry name" value="Znf_RING_CS"/>
</dbReference>
<dbReference type="GO" id="GO:0003723">
    <property type="term" value="F:RNA binding"/>
    <property type="evidence" value="ECO:0007669"/>
    <property type="project" value="InterPro"/>
</dbReference>
<evidence type="ECO:0000259" key="10">
    <source>
        <dbReference type="PROSITE" id="PS50103"/>
    </source>
</evidence>
<dbReference type="InterPro" id="IPR000571">
    <property type="entry name" value="Znf_CCCH"/>
</dbReference>
<dbReference type="GO" id="GO:0005634">
    <property type="term" value="C:nucleus"/>
    <property type="evidence" value="ECO:0007669"/>
    <property type="project" value="TreeGrafter"/>
</dbReference>
<feature type="zinc finger region" description="C3H1-type" evidence="7">
    <location>
        <begin position="210"/>
        <end position="237"/>
    </location>
</feature>
<evidence type="ECO:0000313" key="12">
    <source>
        <dbReference type="EMBL" id="KAF5366578.1"/>
    </source>
</evidence>
<dbReference type="InterPro" id="IPR002867">
    <property type="entry name" value="IBR_dom"/>
</dbReference>
<evidence type="ECO:0000259" key="9">
    <source>
        <dbReference type="PROSITE" id="PS50089"/>
    </source>
</evidence>
<gene>
    <name evidence="12" type="ORF">D9758_008932</name>
</gene>
<keyword evidence="6 7" id="KW-0862">Zinc</keyword>